<dbReference type="PANTHER" id="PTHR10887">
    <property type="entry name" value="DNA2/NAM7 HELICASE FAMILY"/>
    <property type="match status" value="1"/>
</dbReference>
<dbReference type="Pfam" id="PF13086">
    <property type="entry name" value="AAA_11"/>
    <property type="match status" value="1"/>
</dbReference>
<organism evidence="6 7">
    <name type="scientific">Plutella xylostella</name>
    <name type="common">Diamondback moth</name>
    <name type="synonym">Plutella maculipennis</name>
    <dbReference type="NCBI Taxonomy" id="51655"/>
    <lineage>
        <taxon>Eukaryota</taxon>
        <taxon>Metazoa</taxon>
        <taxon>Ecdysozoa</taxon>
        <taxon>Arthropoda</taxon>
        <taxon>Hexapoda</taxon>
        <taxon>Insecta</taxon>
        <taxon>Pterygota</taxon>
        <taxon>Neoptera</taxon>
        <taxon>Endopterygota</taxon>
        <taxon>Lepidoptera</taxon>
        <taxon>Glossata</taxon>
        <taxon>Ditrysia</taxon>
        <taxon>Yponomeutoidea</taxon>
        <taxon>Plutellidae</taxon>
        <taxon>Plutella</taxon>
    </lineage>
</organism>
<gene>
    <name evidence="6" type="ORF">PLXY2_LOCUS2718</name>
</gene>
<evidence type="ECO:0000313" key="7">
    <source>
        <dbReference type="Proteomes" id="UP000653454"/>
    </source>
</evidence>
<feature type="coiled-coil region" evidence="1">
    <location>
        <begin position="565"/>
        <end position="592"/>
    </location>
</feature>
<comment type="caution">
    <text evidence="6">The sequence shown here is derived from an EMBL/GenBank/DDBJ whole genome shotgun (WGS) entry which is preliminary data.</text>
</comment>
<dbReference type="GO" id="GO:0004386">
    <property type="term" value="F:helicase activity"/>
    <property type="evidence" value="ECO:0007669"/>
    <property type="project" value="InterPro"/>
</dbReference>
<evidence type="ECO:0000256" key="2">
    <source>
        <dbReference type="SAM" id="MobiDB-lite"/>
    </source>
</evidence>
<evidence type="ECO:0000259" key="3">
    <source>
        <dbReference type="Pfam" id="PF13086"/>
    </source>
</evidence>
<evidence type="ECO:0000259" key="4">
    <source>
        <dbReference type="Pfam" id="PF13087"/>
    </source>
</evidence>
<protein>
    <submittedName>
        <fullName evidence="6">(diamondback moth) hypothetical protein</fullName>
    </submittedName>
</protein>
<reference evidence="6" key="1">
    <citation type="submission" date="2020-11" db="EMBL/GenBank/DDBJ databases">
        <authorList>
            <person name="Whiteford S."/>
        </authorList>
    </citation>
    <scope>NUCLEOTIDE SEQUENCE</scope>
</reference>
<evidence type="ECO:0000256" key="1">
    <source>
        <dbReference type="SAM" id="Coils"/>
    </source>
</evidence>
<keyword evidence="7" id="KW-1185">Reference proteome</keyword>
<dbReference type="SUPFAM" id="SSF52540">
    <property type="entry name" value="P-loop containing nucleoside triphosphate hydrolases"/>
    <property type="match status" value="2"/>
</dbReference>
<dbReference type="Proteomes" id="UP000653454">
    <property type="component" value="Unassembled WGS sequence"/>
</dbReference>
<evidence type="ECO:0000313" key="6">
    <source>
        <dbReference type="EMBL" id="CAG9101992.1"/>
    </source>
</evidence>
<dbReference type="InterPro" id="IPR047187">
    <property type="entry name" value="SF1_C_Upf1"/>
</dbReference>
<feature type="domain" description="ZNFX1" evidence="5">
    <location>
        <begin position="310"/>
        <end position="417"/>
    </location>
</feature>
<proteinExistence type="predicted"/>
<accession>A0A8S4DKG6</accession>
<feature type="domain" description="DNA2/NAM7 helicase-like C-terminal" evidence="4">
    <location>
        <begin position="784"/>
        <end position="903"/>
    </location>
</feature>
<dbReference type="AlphaFoldDB" id="A0A8S4DKG6"/>
<feature type="domain" description="DNA2/NAM7 helicase helicase" evidence="3">
    <location>
        <begin position="589"/>
        <end position="772"/>
    </location>
</feature>
<dbReference type="InterPro" id="IPR041679">
    <property type="entry name" value="DNA2/NAM7-like_C"/>
</dbReference>
<dbReference type="InterPro" id="IPR057373">
    <property type="entry name" value="ZNFX1"/>
</dbReference>
<feature type="region of interest" description="Disordered" evidence="2">
    <location>
        <begin position="19"/>
        <end position="46"/>
    </location>
</feature>
<keyword evidence="1" id="KW-0175">Coiled coil</keyword>
<name>A0A8S4DKG6_PLUXY</name>
<dbReference type="Gene3D" id="3.40.50.300">
    <property type="entry name" value="P-loop containing nucleotide triphosphate hydrolases"/>
    <property type="match status" value="3"/>
</dbReference>
<dbReference type="Pfam" id="PF25396">
    <property type="entry name" value="ZNFX1"/>
    <property type="match status" value="1"/>
</dbReference>
<dbReference type="EMBL" id="CAJHNJ030000007">
    <property type="protein sequence ID" value="CAG9101992.1"/>
    <property type="molecule type" value="Genomic_DNA"/>
</dbReference>
<dbReference type="PANTHER" id="PTHR10887:SF341">
    <property type="entry name" value="NFX1-TYPE ZINC FINGER-CONTAINING PROTEIN 1"/>
    <property type="match status" value="1"/>
</dbReference>
<dbReference type="Pfam" id="PF13087">
    <property type="entry name" value="AAA_12"/>
    <property type="match status" value="2"/>
</dbReference>
<evidence type="ECO:0000259" key="5">
    <source>
        <dbReference type="Pfam" id="PF25396"/>
    </source>
</evidence>
<feature type="domain" description="DNA2/NAM7 helicase-like C-terminal" evidence="4">
    <location>
        <begin position="909"/>
        <end position="983"/>
    </location>
</feature>
<dbReference type="InterPro" id="IPR041677">
    <property type="entry name" value="DNA2/NAM7_AAA_11"/>
</dbReference>
<dbReference type="GO" id="GO:0031380">
    <property type="term" value="C:nuclear RNA-directed RNA polymerase complex"/>
    <property type="evidence" value="ECO:0007669"/>
    <property type="project" value="TreeGrafter"/>
</dbReference>
<dbReference type="CDD" id="cd18808">
    <property type="entry name" value="SF1_C_Upf1"/>
    <property type="match status" value="1"/>
</dbReference>
<dbReference type="GO" id="GO:0031048">
    <property type="term" value="P:regulatory ncRNA-mediated heterochromatin formation"/>
    <property type="evidence" value="ECO:0007669"/>
    <property type="project" value="TreeGrafter"/>
</dbReference>
<sequence>MSEHNKPSLRIDWFDGTVIEDSRSPNTSSSAFDDEDAAEPPPAKPQYSERKLMGFKRLFDLSQQDASNLTLQLSGRSSFWDLLNSELKDDFIVLITKIIAKLYASILLGQSTMMLKKLLKTKFLTSNFLNILTDYVIHLPSVRISEKRMNMQFWNDLEPFYDSVLEICDGILSVEEAQESAAALLEAVRASVHGVMEEHMEQFTEDLFQKMVTIESKIGTMGIKDFGKQSQDTEAEQVIDKNNFRNLSIFPSKEDLLEEKLQDIRPNIINGAYSSVEHYLDVQFRLLREDCFGPLREGISKYMANTSKRRHENIRVHPKVRIIRSYVSNNRVGYLVDLAWSQRLAQTSVDCRQLAHNKQLMFGSLLLFTSDNFESVLCATVLDSNSNLLSEGYLAVSFHSPVSKRIFSEPYLMIESEVFFEPYHRVLNVLKNSKTNDIPMKRYIVDVQFLEGILPVTESVVRLGSQSKNKNIEPYTLNNLRAKSKSRYGYLYASKRDEQEKVFNEMIKIQTEIEKCERELLTFKTVKPYLKVGGKNVDLKTENEDPVTKWLFGHLENEAEIENSNVQDDDELDDWEKQLDQFDDKVNIENIKLDTCFSEQMALKEIDSMLNSIKYAKDVTDKEYERQRIVDKFQTQIDKKHLKYSQNGFQEVENQITKVQDPYKLTPDERWTAYFAAVNLIKDRLIADMNSLQHRTRRSGLASDAEVLRHTRVVAATTSAAAARHTLLHNLRSPVVIVEEAAEVMEAHIVASLTHHCEHVILIGDHKQLRPTAAHYKLAKHFNLDVSLFERMIRNGVHARTLTTQRRMRPSFVQLIVPAVYERLDSHPSVYEYEDVRAMRDNLFFFTHDVYEDEGLHNIWSHRNKHEAAWCAALASYLRDRGYQPGDVTVLVTYAGQASLIKEGKTDSWSHKNRHEAAWCAALASYLRERGYKPADVTVLATYAGQAGLIKEMSKKYSNLQDIKITVVDNYQGEESKIVILSLDSTYSGNMSVLKSSSSIWSGINNTLLAQNAIGDHLALACDVHPENTLEVQID</sequence>
<dbReference type="InterPro" id="IPR027417">
    <property type="entry name" value="P-loop_NTPase"/>
</dbReference>
<dbReference type="InterPro" id="IPR045055">
    <property type="entry name" value="DNA2/NAM7-like"/>
</dbReference>